<sequence>MMNQQTLKVHNFENSSSQYQQFGGNSNSSNNPNLNNTSAMLNFDYSTMLDNKVNGNDQYDIAIGQHGIFQANQNMDDSLLSSTSDLNSNNYSNSSQYFKSNGIKQLMQSNQKMCDNQLPLELHTSSSQVSIADQLIEQSRKRIQDIQQLMQPPQEVMNSYLKKDYNVEIKPADFEILKPTQSANISSSKNPLYQKSTNVMEDELKTLQDKILDLENKLCVTSTTAYSYSNEGSSMFDTTQNKFKRDKFQQIQQEQNEREEKINKIQQLKKVQDMSLGKKIKVDINLNNIQSEDDENDFISIKQKKAKANAKKAQDSQLDISHDRAILKDKQTKKSMSKEKKRKVYNSQTPQRNLIQDRSRANKLNTSASTNRSNQSKVSNSRFNSGIANKQSFTARLQKDQEKSNLKNPKQIKLADSRSQFKSKERPQTASVRQIQPRKDKTLMDITNTTIASKKEQRQEECVQSNYKEIASKVVDLQRQIMSLRGKLKMKETVEQENEKLKEELAQIRSKMMESEKKKLQYKEQVQEYQLFNEKLLKENKGLKEEIGELVMGKKVAKQSKTKKTK</sequence>
<evidence type="ECO:0000256" key="2">
    <source>
        <dbReference type="SAM" id="MobiDB-lite"/>
    </source>
</evidence>
<keyword evidence="1" id="KW-0175">Coiled coil</keyword>
<reference evidence="3 4" key="1">
    <citation type="submission" date="2014-06" db="EMBL/GenBank/DDBJ databases">
        <authorList>
            <person name="Swart Estienne"/>
        </authorList>
    </citation>
    <scope>NUCLEOTIDE SEQUENCE [LARGE SCALE GENOMIC DNA]</scope>
    <source>
        <strain evidence="3 4">130c</strain>
    </source>
</reference>
<dbReference type="EMBL" id="CCKQ01010428">
    <property type="protein sequence ID" value="CDW81937.1"/>
    <property type="molecule type" value="Genomic_DNA"/>
</dbReference>
<name>A0A078AKH8_STYLE</name>
<keyword evidence="4" id="KW-1185">Reference proteome</keyword>
<evidence type="ECO:0000313" key="3">
    <source>
        <dbReference type="EMBL" id="CDW81937.1"/>
    </source>
</evidence>
<feature type="region of interest" description="Disordered" evidence="2">
    <location>
        <begin position="309"/>
        <end position="435"/>
    </location>
</feature>
<accession>A0A078AKH8</accession>
<feature type="compositionally biased region" description="Basic and acidic residues" evidence="2">
    <location>
        <begin position="320"/>
        <end position="338"/>
    </location>
</feature>
<feature type="compositionally biased region" description="Polar residues" evidence="2">
    <location>
        <begin position="345"/>
        <end position="354"/>
    </location>
</feature>
<feature type="coiled-coil region" evidence="1">
    <location>
        <begin position="244"/>
        <end position="271"/>
    </location>
</feature>
<organism evidence="3 4">
    <name type="scientific">Stylonychia lemnae</name>
    <name type="common">Ciliate</name>
    <dbReference type="NCBI Taxonomy" id="5949"/>
    <lineage>
        <taxon>Eukaryota</taxon>
        <taxon>Sar</taxon>
        <taxon>Alveolata</taxon>
        <taxon>Ciliophora</taxon>
        <taxon>Intramacronucleata</taxon>
        <taxon>Spirotrichea</taxon>
        <taxon>Stichotrichia</taxon>
        <taxon>Sporadotrichida</taxon>
        <taxon>Oxytrichidae</taxon>
        <taxon>Stylonychinae</taxon>
        <taxon>Stylonychia</taxon>
    </lineage>
</organism>
<feature type="coiled-coil region" evidence="1">
    <location>
        <begin position="484"/>
        <end position="546"/>
    </location>
</feature>
<evidence type="ECO:0000313" key="4">
    <source>
        <dbReference type="Proteomes" id="UP000039865"/>
    </source>
</evidence>
<dbReference type="Proteomes" id="UP000039865">
    <property type="component" value="Unassembled WGS sequence"/>
</dbReference>
<evidence type="ECO:0000256" key="1">
    <source>
        <dbReference type="SAM" id="Coils"/>
    </source>
</evidence>
<dbReference type="InParanoid" id="A0A078AKH8"/>
<protein>
    <submittedName>
        <fullName evidence="3">Uncharacterized protein</fullName>
    </submittedName>
</protein>
<gene>
    <name evidence="3" type="primary">Contig10309.g10997</name>
    <name evidence="3" type="ORF">STYLEM_10961</name>
</gene>
<feature type="compositionally biased region" description="Polar residues" evidence="2">
    <location>
        <begin position="361"/>
        <end position="395"/>
    </location>
</feature>
<dbReference type="AlphaFoldDB" id="A0A078AKH8"/>
<proteinExistence type="predicted"/>